<geneLocation type="chloroplast" evidence="4"/>
<keyword evidence="4" id="KW-0934">Plastid</keyword>
<evidence type="ECO:0000259" key="3">
    <source>
        <dbReference type="Pfam" id="PF19295"/>
    </source>
</evidence>
<organism evidence="4">
    <name type="scientific">Actinocyclus subtilis</name>
    <dbReference type="NCBI Taxonomy" id="1630683"/>
    <lineage>
        <taxon>Eukaryota</taxon>
        <taxon>Sar</taxon>
        <taxon>Stramenopiles</taxon>
        <taxon>Ochrophyta</taxon>
        <taxon>Bacillariophyta</taxon>
        <taxon>Coscinodiscophyceae</taxon>
        <taxon>Coscinodiscophycidae</taxon>
        <taxon>Coscinodiscales</taxon>
        <taxon>Hemidiscaceae</taxon>
        <taxon>Actinocyclus</taxon>
    </lineage>
</organism>
<comment type="similarity">
    <text evidence="1">Belongs to the iron-sulfur cluster assembly SufBD family.</text>
</comment>
<gene>
    <name evidence="4" type="primary">ycf24</name>
</gene>
<dbReference type="Pfam" id="PF01458">
    <property type="entry name" value="SUFBD_core"/>
    <property type="match status" value="1"/>
</dbReference>
<evidence type="ECO:0000313" key="4">
    <source>
        <dbReference type="EMBL" id="AWT39253.1"/>
    </source>
</evidence>
<name>A0A2U9NQ47_9STRA</name>
<evidence type="ECO:0000256" key="1">
    <source>
        <dbReference type="ARBA" id="ARBA00043967"/>
    </source>
</evidence>
<accession>A0A2U9NQ47</accession>
<dbReference type="EMBL" id="MG755799">
    <property type="protein sequence ID" value="AWT39253.1"/>
    <property type="molecule type" value="Genomic_DNA"/>
</dbReference>
<reference evidence="4" key="1">
    <citation type="journal article" date="2018" name="Adv. Bot. Res.">
        <title>Evolution of the Plastid Genomes in Diatoms.</title>
        <authorList>
            <person name="Yu M."/>
            <person name="Ashworth M.P."/>
            <person name="Hajrah N.H."/>
            <person name="Khiyami M.A."/>
            <person name="Sabir M.J."/>
            <person name="Alhebshi A.M."/>
            <person name="Al-Malki A.L."/>
            <person name="Sabir J.S.M."/>
            <person name="Theriot E.C."/>
            <person name="Jansen R.K."/>
        </authorList>
    </citation>
    <scope>NUCLEOTIDE SEQUENCE</scope>
</reference>
<sequence length="474" mass="54270">MISNKQNILDEQIIENGLTEDVIRLISEKRKEPEFLLEFRLKAYKAWKKMKSPKWEKTKFSEINYDDITYYSAADLEKDEVKLNTFGEFGIPLEELKRQEKVATDAIWDSSSVWTTYKNDLDNLGIIFCSFSEGIQKYPEKIKKYLGKVVPIGDNYFSTLNSAVFTDGSFCYVPKNVDCPLLLQTYFRMYEEKVGQFERTLIVVEDNSYIQYSEGCSAPRYSNNQFHAAVVEIIALDNASVEYATLQNWYIGSKWGQGGIYNFVTKRGLCAGINSKIRWVQVETGSAITWKYPSCILVGENSIGEFYSVSLARFFQQADTGSKMFHIGKNTRSRIISKGISAGQSKNSYRGSVMISKKASGSRNYSECDSLFYSVETDPKSTNNILKNNKSIPNANTFPYICVQNSTSIVEHEASTSYMTDEQIFYFQQRGIPTDVALRLIVSRFGEEVYDNMHREFGTESDFLINWKLQGKEQ</sequence>
<dbReference type="InterPro" id="IPR010231">
    <property type="entry name" value="SUF_FeS_clus_asmbl_SufB"/>
</dbReference>
<dbReference type="PANTHER" id="PTHR30508:SF1">
    <property type="entry name" value="UPF0051 PROTEIN ABCI8, CHLOROPLASTIC-RELATED"/>
    <property type="match status" value="1"/>
</dbReference>
<dbReference type="RefSeq" id="YP_009496540.1">
    <property type="nucleotide sequence ID" value="NC_038000.1"/>
</dbReference>
<dbReference type="SUPFAM" id="SSF101960">
    <property type="entry name" value="Stabilizer of iron transporter SufD"/>
    <property type="match status" value="1"/>
</dbReference>
<dbReference type="InterPro" id="IPR037284">
    <property type="entry name" value="SUF_FeS_clus_asmbl_SufBD_sf"/>
</dbReference>
<dbReference type="InterPro" id="IPR045595">
    <property type="entry name" value="SufBD_N"/>
</dbReference>
<dbReference type="InterPro" id="IPR055346">
    <property type="entry name" value="Fe-S_cluster_assembly_SufBD"/>
</dbReference>
<feature type="domain" description="SUF system FeS cluster assembly SufBD core" evidence="2">
    <location>
        <begin position="189"/>
        <end position="445"/>
    </location>
</feature>
<dbReference type="NCBIfam" id="TIGR01980">
    <property type="entry name" value="sufB"/>
    <property type="match status" value="1"/>
</dbReference>
<evidence type="ECO:0000259" key="2">
    <source>
        <dbReference type="Pfam" id="PF01458"/>
    </source>
</evidence>
<dbReference type="Pfam" id="PF19295">
    <property type="entry name" value="SufBD_N"/>
    <property type="match status" value="1"/>
</dbReference>
<dbReference type="PANTHER" id="PTHR30508">
    <property type="entry name" value="FES CLUSTER ASSEMBLY PROTEIN SUF"/>
    <property type="match status" value="1"/>
</dbReference>
<keyword evidence="4" id="KW-0150">Chloroplast</keyword>
<feature type="domain" description="SUF system FeS cluster assembly SufBD N-terminal" evidence="3">
    <location>
        <begin position="31"/>
        <end position="179"/>
    </location>
</feature>
<dbReference type="AlphaFoldDB" id="A0A2U9NQ47"/>
<dbReference type="GeneID" id="36958909"/>
<proteinExistence type="inferred from homology"/>
<protein>
    <submittedName>
        <fullName evidence="4">Iron-sulfur cluster formation ABC transporter</fullName>
    </submittedName>
</protein>
<dbReference type="InterPro" id="IPR000825">
    <property type="entry name" value="SUF_FeS_clus_asmbl_SufBD_core"/>
</dbReference>
<dbReference type="GO" id="GO:0016226">
    <property type="term" value="P:iron-sulfur cluster assembly"/>
    <property type="evidence" value="ECO:0007669"/>
    <property type="project" value="InterPro"/>
</dbReference>